<evidence type="ECO:0000313" key="1">
    <source>
        <dbReference type="EMBL" id="KAH7049206.1"/>
    </source>
</evidence>
<dbReference type="PANTHER" id="PTHR14614">
    <property type="entry name" value="HEPATOCELLULAR CARCINOMA-ASSOCIATED ANTIGEN"/>
    <property type="match status" value="1"/>
</dbReference>
<organism evidence="1 2">
    <name type="scientific">Macrophomina phaseolina</name>
    <dbReference type="NCBI Taxonomy" id="35725"/>
    <lineage>
        <taxon>Eukaryota</taxon>
        <taxon>Fungi</taxon>
        <taxon>Dikarya</taxon>
        <taxon>Ascomycota</taxon>
        <taxon>Pezizomycotina</taxon>
        <taxon>Dothideomycetes</taxon>
        <taxon>Dothideomycetes incertae sedis</taxon>
        <taxon>Botryosphaeriales</taxon>
        <taxon>Botryosphaeriaceae</taxon>
        <taxon>Macrophomina</taxon>
    </lineage>
</organism>
<dbReference type="SUPFAM" id="SSF53335">
    <property type="entry name" value="S-adenosyl-L-methionine-dependent methyltransferases"/>
    <property type="match status" value="1"/>
</dbReference>
<dbReference type="EMBL" id="JAGTJR010000014">
    <property type="protein sequence ID" value="KAH7049206.1"/>
    <property type="molecule type" value="Genomic_DNA"/>
</dbReference>
<comment type="caution">
    <text evidence="1">The sequence shown here is derived from an EMBL/GenBank/DDBJ whole genome shotgun (WGS) entry which is preliminary data.</text>
</comment>
<keyword evidence="2" id="KW-1185">Reference proteome</keyword>
<dbReference type="Proteomes" id="UP000774617">
    <property type="component" value="Unassembled WGS sequence"/>
</dbReference>
<accession>A0ABQ8G9R6</accession>
<dbReference type="InterPro" id="IPR019410">
    <property type="entry name" value="Methyltransf_16"/>
</dbReference>
<dbReference type="Pfam" id="PF10294">
    <property type="entry name" value="Methyltransf_16"/>
    <property type="match status" value="1"/>
</dbReference>
<evidence type="ECO:0008006" key="3">
    <source>
        <dbReference type="Google" id="ProtNLM"/>
    </source>
</evidence>
<name>A0ABQ8G9R6_9PEZI</name>
<dbReference type="Gene3D" id="3.40.50.150">
    <property type="entry name" value="Vaccinia Virus protein VP39"/>
    <property type="match status" value="1"/>
</dbReference>
<dbReference type="InterPro" id="IPR029063">
    <property type="entry name" value="SAM-dependent_MTases_sf"/>
</dbReference>
<proteinExistence type="predicted"/>
<sequence length="316" mass="35525">MLPALLRIVPRESEDSPDPEDLFATALGTIFTDDLRNQHGDPGCTITYLSRRLDRGLDLAVADPAGEEERKKFAHYLWNAGVLMAELCGGRPRWGVNGAGSGGRDRVLDGVEWRLFGGREWWMEEGGEEEGWEVGGERVLELGAGVGLAGIVSTLVGAEEVVISDYPAPEILENLKKNVARNVPEELRSRVSVHGHQWGDLTSSFSIANSGRFTRILAADCLWMPHEHRSLAQSMLHFLSPEPEARVFVIAGFHTGRAKMAPFFRIVEEEGLEVEEIFEMDAEARRREWAFERDEGREDHGERKKWLVIARLKRKQ</sequence>
<gene>
    <name evidence="1" type="ORF">B0J12DRAFT_97390</name>
</gene>
<reference evidence="1 2" key="1">
    <citation type="journal article" date="2021" name="Nat. Commun.">
        <title>Genetic determinants of endophytism in the Arabidopsis root mycobiome.</title>
        <authorList>
            <person name="Mesny F."/>
            <person name="Miyauchi S."/>
            <person name="Thiergart T."/>
            <person name="Pickel B."/>
            <person name="Atanasova L."/>
            <person name="Karlsson M."/>
            <person name="Huettel B."/>
            <person name="Barry K.W."/>
            <person name="Haridas S."/>
            <person name="Chen C."/>
            <person name="Bauer D."/>
            <person name="Andreopoulos W."/>
            <person name="Pangilinan J."/>
            <person name="LaButti K."/>
            <person name="Riley R."/>
            <person name="Lipzen A."/>
            <person name="Clum A."/>
            <person name="Drula E."/>
            <person name="Henrissat B."/>
            <person name="Kohler A."/>
            <person name="Grigoriev I.V."/>
            <person name="Martin F.M."/>
            <person name="Hacquard S."/>
        </authorList>
    </citation>
    <scope>NUCLEOTIDE SEQUENCE [LARGE SCALE GENOMIC DNA]</scope>
    <source>
        <strain evidence="1 2">MPI-SDFR-AT-0080</strain>
    </source>
</reference>
<protein>
    <recommendedName>
        <fullName evidence="3">Nicotinamide N-methyltransferase</fullName>
    </recommendedName>
</protein>
<evidence type="ECO:0000313" key="2">
    <source>
        <dbReference type="Proteomes" id="UP000774617"/>
    </source>
</evidence>
<dbReference type="PANTHER" id="PTHR14614:SF104">
    <property type="entry name" value="N-METHYLTRANSFERASE, PUTATIVE (AFU_ORTHOLOGUE AFUA_1G17750)-RELATED"/>
    <property type="match status" value="1"/>
</dbReference>